<keyword evidence="2 7" id="KW-0696">RNA-directed RNA polymerase</keyword>
<keyword evidence="5 7" id="KW-0547">Nucleotide-binding</keyword>
<name>A0A6G9ELF4_9VIRU</name>
<sequence>MFGIFTSQNNRNVPQCGLIRTACEDGATYIDGIQDPDDFESPSTPLFFDHLLPDGVSPLQKFIEAAIADEKIKKQKEKEESASMMSNVPKAIKTPSNRRKMASVNIYAMQPDQAIKTEDLEFSARASMQTSQMFAPIIDEIDHFTDGDAAIEKEAANKQEPYHAETQTAQGISGIKENIEDEVKDLTNTKLIDNSSMTEESLTDIESESSKKSITIESKSEKVIFETDQEEQQIQMITNLGKNIMEVINGMFHEDNKLDIEWLINIIEMHDCSSMVKFSTSESEITHEEQCKYEELKDSLIVMCQSSDIFSLRNMAAKIIKFIINVQHTWEVEVDLMNALHGTLTAVNSKPAIKKDVLFGNEGKTSDNFYFGGVQRAQKAAELTVKKFKWRMAKWNSTLQSLLKRSYDFVMLHTNVSPILAIVYTAFECESFSTEQQMDWETLVMLILELHAATREHFQRVAEHEQGVVFTSRIGLNIPKSKEFKCGCISMAHRNRNSEEIAPAIALNACPKKLIQKWGGAWQLKRKAATRKNCETLPCNEIPITPRRIKQWMNTLNKKSRAEAMITLFGAAAGCEHFQELDCQPMMSIPSFKQEAYETRMLITNKVLYNKDRSGDNKFKLIGECVTALYGNETKRASDMSRRKSAGGGPVTYTAGMVAHAMPGISPMVEYLHNVSKISDESEVCGATVAIGVLDIDIIQELLCSGMFDIPLSRWWVELKTFMTAVRRTLRCGNINGERLLTLRKLLNVTIRVKEQSDIRSEHYKRGVLITRKHLWGHKAWEKGGISAYTAYEIKFLQQAKRIISQAYETMHTDMLKKTIQEHWEERAMRGAAGASKAIKKIKLDIPELADADRPGKKVLIEFLDDNALHRIMDSKPTNRAYYFVKPEPGHKLRSLYASYDEEAFISSYANQSIENHMKSEPGVMVRQTPADVIEWMGVSEGGLAGPEGDDAYWLSTDYSDYNSEHTFFEMTALDWTCSHISAQEHNRAYNPDKAIAHAWNCIARSESVIIYGRVKQYAGIVGMNYDEEAGYWFVTKNGLYSGSRTTARDNTWIHAIDLAIARDSIKDIVDTEEFRWWALCGDDEDVAFRNPVSAGLYAATLGAAGHAINPVKQLAGYHNHEFLQLTAAKTVRIEKPLNSLLATLATGNWYVQSGLWLQTVMNGVFSNYWELFCRGMPMQVCRRLVAYTMEHSLRIRVAAHELGETDETKKEDLVHAQLEWWKYRFCASVPPLFRIEENDEIIEPPKYEAVAKPTDQWPSRASKAYVRTHKKLLEALPSRIKTEFEQSIQATTVGACLRVWQQKQARNWCAKNWPKADKDLAAILRILDENPDWEKCDRDKVNMDQYRWGIPKKNTMMTEEAICGKMGVPFYLARKLGGISKLGKYVELEQWAKYGDTSTHFYPLSGNGYRLQTNLRAASSWATAPIEGIHGQKQKLFPKVLAYVYAGNGAGKTTIATKNRDVLDLDKAWLNLYGCIRDRYVHNAHHSGFTKMLSIASEMLQHAVKNCSVLIGQLDPRLMEKAAKNAHVKLRIYSFDPGYKVRKDRLLMRGWDEARVKRTLQRCDEAYKGAKVVSAKNITRVDDIVMVASVIKTERQKEIRTQQSMGKVPMRYVFTRSEAVTRKLEIDEESRLTMPVMAT</sequence>
<evidence type="ECO:0000256" key="2">
    <source>
        <dbReference type="ARBA" id="ARBA00022484"/>
    </source>
</evidence>
<dbReference type="SUPFAM" id="SSF56672">
    <property type="entry name" value="DNA/RNA polymerases"/>
    <property type="match status" value="1"/>
</dbReference>
<dbReference type="GO" id="GO:0006351">
    <property type="term" value="P:DNA-templated transcription"/>
    <property type="evidence" value="ECO:0007669"/>
    <property type="project" value="InterPro"/>
</dbReference>
<dbReference type="InterPro" id="IPR043502">
    <property type="entry name" value="DNA/RNA_pol_sf"/>
</dbReference>
<dbReference type="GO" id="GO:0000166">
    <property type="term" value="F:nucleotide binding"/>
    <property type="evidence" value="ECO:0007669"/>
    <property type="project" value="UniProtKB-KW"/>
</dbReference>
<dbReference type="GO" id="GO:0003723">
    <property type="term" value="F:RNA binding"/>
    <property type="evidence" value="ECO:0007669"/>
    <property type="project" value="InterPro"/>
</dbReference>
<evidence type="ECO:0000256" key="6">
    <source>
        <dbReference type="ARBA" id="ARBA00048744"/>
    </source>
</evidence>
<evidence type="ECO:0000256" key="4">
    <source>
        <dbReference type="ARBA" id="ARBA00022695"/>
    </source>
</evidence>
<evidence type="ECO:0000256" key="1">
    <source>
        <dbReference type="ARBA" id="ARBA00010455"/>
    </source>
</evidence>
<keyword evidence="7" id="KW-0693">Viral RNA replication</keyword>
<organism evidence="8">
    <name type="scientific">Bremia lactucae associated ditolivirus 1</name>
    <dbReference type="NCBI Taxonomy" id="2719807"/>
    <lineage>
        <taxon>Viruses</taxon>
        <taxon>Riboviria</taxon>
        <taxon>Orthornavirae</taxon>
        <taxon>Duplornaviricota</taxon>
        <taxon>Chrymotiviricetes</taxon>
        <taxon>Ghabrivirales</taxon>
        <taxon>Totiviridae</taxon>
    </lineage>
</organism>
<dbReference type="EMBL" id="MN565691">
    <property type="protein sequence ID" value="QIP68023.1"/>
    <property type="molecule type" value="Genomic_RNA"/>
</dbReference>
<evidence type="ECO:0000256" key="5">
    <source>
        <dbReference type="ARBA" id="ARBA00022741"/>
    </source>
</evidence>
<dbReference type="Pfam" id="PF02123">
    <property type="entry name" value="RdRP_4"/>
    <property type="match status" value="1"/>
</dbReference>
<comment type="catalytic activity">
    <reaction evidence="6 7">
        <text>RNA(n) + a ribonucleoside 5'-triphosphate = RNA(n+1) + diphosphate</text>
        <dbReference type="Rhea" id="RHEA:21248"/>
        <dbReference type="Rhea" id="RHEA-COMP:14527"/>
        <dbReference type="Rhea" id="RHEA-COMP:17342"/>
        <dbReference type="ChEBI" id="CHEBI:33019"/>
        <dbReference type="ChEBI" id="CHEBI:61557"/>
        <dbReference type="ChEBI" id="CHEBI:140395"/>
        <dbReference type="EC" id="2.7.7.48"/>
    </reaction>
</comment>
<evidence type="ECO:0000256" key="3">
    <source>
        <dbReference type="ARBA" id="ARBA00022679"/>
    </source>
</evidence>
<comment type="similarity">
    <text evidence="1">Belongs to the totiviridae RNA-directed RNA polymerase family.</text>
</comment>
<evidence type="ECO:0000313" key="8">
    <source>
        <dbReference type="EMBL" id="QIP68023.1"/>
    </source>
</evidence>
<dbReference type="EC" id="2.7.7.48" evidence="7"/>
<protein>
    <recommendedName>
        <fullName evidence="7">RNA-directed RNA polymerase</fullName>
        <ecNumber evidence="7">2.7.7.48</ecNumber>
    </recommendedName>
</protein>
<keyword evidence="4 7" id="KW-0548">Nucleotidyltransferase</keyword>
<dbReference type="InterPro" id="IPR001795">
    <property type="entry name" value="RNA-dir_pol_luteovirus"/>
</dbReference>
<proteinExistence type="inferred from homology"/>
<accession>A0A6G9ELF4</accession>
<keyword evidence="3 7" id="KW-0808">Transferase</keyword>
<dbReference type="GO" id="GO:0003968">
    <property type="term" value="F:RNA-directed RNA polymerase activity"/>
    <property type="evidence" value="ECO:0007669"/>
    <property type="project" value="UniProtKB-KW"/>
</dbReference>
<evidence type="ECO:0000256" key="7">
    <source>
        <dbReference type="RuleBase" id="RU364050"/>
    </source>
</evidence>
<reference evidence="8" key="1">
    <citation type="submission" date="2019-10" db="EMBL/GenBank/DDBJ databases">
        <title>The virome associated to a a collection of Bremia lactucae isolates.</title>
        <authorList>
            <person name="Chiapello M."/>
            <person name="Turina M."/>
        </authorList>
    </citation>
    <scope>NUCLEOTIDE SEQUENCE</scope>
    <source>
        <strain evidence="8">DML-A_DN32677</strain>
    </source>
</reference>